<reference evidence="1" key="1">
    <citation type="journal article" date="2021" name="New Phytol.">
        <title>Evolutionary innovations through gain and loss of genes in the ectomycorrhizal Boletales.</title>
        <authorList>
            <person name="Wu G."/>
            <person name="Miyauchi S."/>
            <person name="Morin E."/>
            <person name="Kuo A."/>
            <person name="Drula E."/>
            <person name="Varga T."/>
            <person name="Kohler A."/>
            <person name="Feng B."/>
            <person name="Cao Y."/>
            <person name="Lipzen A."/>
            <person name="Daum C."/>
            <person name="Hundley H."/>
            <person name="Pangilinan J."/>
            <person name="Johnson J."/>
            <person name="Barry K."/>
            <person name="LaButti K."/>
            <person name="Ng V."/>
            <person name="Ahrendt S."/>
            <person name="Min B."/>
            <person name="Choi I.G."/>
            <person name="Park H."/>
            <person name="Plett J.M."/>
            <person name="Magnuson J."/>
            <person name="Spatafora J.W."/>
            <person name="Nagy L.G."/>
            <person name="Henrissat B."/>
            <person name="Grigoriev I.V."/>
            <person name="Yang Z.L."/>
            <person name="Xu J."/>
            <person name="Martin F.M."/>
        </authorList>
    </citation>
    <scope>NUCLEOTIDE SEQUENCE</scope>
    <source>
        <strain evidence="1">KUC20120723A-06</strain>
    </source>
</reference>
<dbReference type="EMBL" id="MU266364">
    <property type="protein sequence ID" value="KAH7927557.1"/>
    <property type="molecule type" value="Genomic_DNA"/>
</dbReference>
<evidence type="ECO:0000313" key="2">
    <source>
        <dbReference type="Proteomes" id="UP000790709"/>
    </source>
</evidence>
<proteinExistence type="predicted"/>
<gene>
    <name evidence="1" type="ORF">BV22DRAFT_264697</name>
</gene>
<protein>
    <submittedName>
        <fullName evidence="1">Uncharacterized protein</fullName>
    </submittedName>
</protein>
<name>A0ACB8BRT2_9AGAM</name>
<evidence type="ECO:0000313" key="1">
    <source>
        <dbReference type="EMBL" id="KAH7927557.1"/>
    </source>
</evidence>
<keyword evidence="2" id="KW-1185">Reference proteome</keyword>
<accession>A0ACB8BRT2</accession>
<dbReference type="Proteomes" id="UP000790709">
    <property type="component" value="Unassembled WGS sequence"/>
</dbReference>
<sequence length="569" mass="63271">MPSPLETIPLDVLTTIVFFSVASDTLRPPDSIFQLQLCSRTIHDSLTPRACPQLYARTFRAKFDLVSSSRRCYAPWMPSSFLAAELQQRCRVLRRVRHCQLERGSIIADLWTIYLMILESDGLNEMQLQAAGISAFMRHLFRQLREGWAAYSLSSDRPVTIISLAMSIACLTWSREFILDLPVEERNELLSFFRPFAVAASKCSSIDAYGIETYGIQTTPDGLDDRSDTVIDASLKNRLTTHSDYYRAFAVTCPSLLLMSGSIFLTFALKEVSALQVPPHLPLNRAAATTASRPGPTREDFFAIAERRTPLVADSFHQTQRPISVLRGAIGAKRPSRSAAHDEDFYRIARHLDLRDETQKLRSYIPGLLAGLWEGSYMVSPVNGCQGATDRTTFAESPDFVCRQPIQCRLQEHLCFSPYLPFPVSADGGFEEGVFPQGSSLGSPGEISENNEFSDGSSFGEYSYEPLRLHSAPESGEGSARQPLDVVITGETPQKYDAAWGAYNFAGRVRLSDGLIILTRKPKSAGDAGCGTWIFEGYMQSRRVLVGRWRSSGSRDQVGGIFSLSRTEE</sequence>
<organism evidence="1 2">
    <name type="scientific">Leucogyrophana mollusca</name>
    <dbReference type="NCBI Taxonomy" id="85980"/>
    <lineage>
        <taxon>Eukaryota</taxon>
        <taxon>Fungi</taxon>
        <taxon>Dikarya</taxon>
        <taxon>Basidiomycota</taxon>
        <taxon>Agaricomycotina</taxon>
        <taxon>Agaricomycetes</taxon>
        <taxon>Agaricomycetidae</taxon>
        <taxon>Boletales</taxon>
        <taxon>Boletales incertae sedis</taxon>
        <taxon>Leucogyrophana</taxon>
    </lineage>
</organism>
<comment type="caution">
    <text evidence="1">The sequence shown here is derived from an EMBL/GenBank/DDBJ whole genome shotgun (WGS) entry which is preliminary data.</text>
</comment>